<evidence type="ECO:0000313" key="4">
    <source>
        <dbReference type="Proteomes" id="UP000295198"/>
    </source>
</evidence>
<dbReference type="InterPro" id="IPR050272">
    <property type="entry name" value="Isochorismatase-like_hydrls"/>
</dbReference>
<organism evidence="3 4">
    <name type="scientific">Nocardioides guangzhouensis</name>
    <dbReference type="NCBI Taxonomy" id="2497878"/>
    <lineage>
        <taxon>Bacteria</taxon>
        <taxon>Bacillati</taxon>
        <taxon>Actinomycetota</taxon>
        <taxon>Actinomycetes</taxon>
        <taxon>Propionibacteriales</taxon>
        <taxon>Nocardioidaceae</taxon>
        <taxon>Nocardioides</taxon>
    </lineage>
</organism>
<evidence type="ECO:0000256" key="1">
    <source>
        <dbReference type="ARBA" id="ARBA00022801"/>
    </source>
</evidence>
<comment type="caution">
    <text evidence="3">The sequence shown here is derived from an EMBL/GenBank/DDBJ whole genome shotgun (WGS) entry which is preliminary data.</text>
</comment>
<dbReference type="EMBL" id="SDKM01000043">
    <property type="protein sequence ID" value="RYP82702.1"/>
    <property type="molecule type" value="Genomic_DNA"/>
</dbReference>
<keyword evidence="1 3" id="KW-0378">Hydrolase</keyword>
<dbReference type="OrthoDB" id="9794942at2"/>
<sequence>MPENLDRLALVVVDAQQGFDDPWWGLRNNDACDANIAALVRAWAGHGRPLVYVRHDSTDPGSPLHPRSPGNRLKDYLAPDPDLLVTKSVNSAFLGTPDLDAWLRGRDLEGIVVCGITTNHCCETTARMGSNLGHRVLFALDATHTFDRTGPDGGVVTADELMRVTAANLHGEFAEVVATADLVADPPRQP</sequence>
<accession>A0A4Q4Z4X7</accession>
<dbReference type="CDD" id="cd01014">
    <property type="entry name" value="nicotinamidase_related"/>
    <property type="match status" value="1"/>
</dbReference>
<name>A0A4Q4Z4X7_9ACTN</name>
<protein>
    <submittedName>
        <fullName evidence="3">Cysteine hydrolase</fullName>
    </submittedName>
</protein>
<dbReference type="PANTHER" id="PTHR43540:SF1">
    <property type="entry name" value="ISOCHORISMATASE HYDROLASE"/>
    <property type="match status" value="1"/>
</dbReference>
<keyword evidence="4" id="KW-1185">Reference proteome</keyword>
<reference evidence="3 4" key="1">
    <citation type="submission" date="2019-01" db="EMBL/GenBank/DDBJ databases">
        <title>Nocardioides guangzhouensis sp. nov., an actinobacterium isolated from soil.</title>
        <authorList>
            <person name="Fu Y."/>
            <person name="Cai Y."/>
            <person name="Lin Z."/>
            <person name="Chen P."/>
        </authorList>
    </citation>
    <scope>NUCLEOTIDE SEQUENCE [LARGE SCALE GENOMIC DNA]</scope>
    <source>
        <strain evidence="3 4">130</strain>
    </source>
</reference>
<dbReference type="GO" id="GO:0016787">
    <property type="term" value="F:hydrolase activity"/>
    <property type="evidence" value="ECO:0007669"/>
    <property type="project" value="UniProtKB-KW"/>
</dbReference>
<feature type="domain" description="Isochorismatase-like" evidence="2">
    <location>
        <begin position="9"/>
        <end position="151"/>
    </location>
</feature>
<dbReference type="InterPro" id="IPR036380">
    <property type="entry name" value="Isochorismatase-like_sf"/>
</dbReference>
<dbReference type="Gene3D" id="3.40.50.850">
    <property type="entry name" value="Isochorismatase-like"/>
    <property type="match status" value="1"/>
</dbReference>
<dbReference type="PANTHER" id="PTHR43540">
    <property type="entry name" value="PEROXYUREIDOACRYLATE/UREIDOACRYLATE AMIDOHYDROLASE-RELATED"/>
    <property type="match status" value="1"/>
</dbReference>
<evidence type="ECO:0000259" key="2">
    <source>
        <dbReference type="Pfam" id="PF00857"/>
    </source>
</evidence>
<dbReference type="AlphaFoldDB" id="A0A4Q4Z4X7"/>
<dbReference type="RefSeq" id="WP_134720461.1">
    <property type="nucleotide sequence ID" value="NZ_SDKM01000043.1"/>
</dbReference>
<dbReference type="Pfam" id="PF00857">
    <property type="entry name" value="Isochorismatase"/>
    <property type="match status" value="1"/>
</dbReference>
<gene>
    <name evidence="3" type="ORF">EKO23_21210</name>
</gene>
<dbReference type="SUPFAM" id="SSF52499">
    <property type="entry name" value="Isochorismatase-like hydrolases"/>
    <property type="match status" value="1"/>
</dbReference>
<dbReference type="InterPro" id="IPR000868">
    <property type="entry name" value="Isochorismatase-like_dom"/>
</dbReference>
<evidence type="ECO:0000313" key="3">
    <source>
        <dbReference type="EMBL" id="RYP82702.1"/>
    </source>
</evidence>
<dbReference type="Proteomes" id="UP000295198">
    <property type="component" value="Unassembled WGS sequence"/>
</dbReference>
<proteinExistence type="predicted"/>